<dbReference type="AlphaFoldDB" id="A0A5N5X6G0"/>
<keyword evidence="2" id="KW-1185">Reference proteome</keyword>
<proteinExistence type="predicted"/>
<accession>A0A5N5X6G0</accession>
<evidence type="ECO:0000313" key="2">
    <source>
        <dbReference type="Proteomes" id="UP000326565"/>
    </source>
</evidence>
<dbReference type="EMBL" id="ML732202">
    <property type="protein sequence ID" value="KAB8074930.1"/>
    <property type="molecule type" value="Genomic_DNA"/>
</dbReference>
<organism evidence="1 2">
    <name type="scientific">Aspergillus leporis</name>
    <dbReference type="NCBI Taxonomy" id="41062"/>
    <lineage>
        <taxon>Eukaryota</taxon>
        <taxon>Fungi</taxon>
        <taxon>Dikarya</taxon>
        <taxon>Ascomycota</taxon>
        <taxon>Pezizomycotina</taxon>
        <taxon>Eurotiomycetes</taxon>
        <taxon>Eurotiomycetidae</taxon>
        <taxon>Eurotiales</taxon>
        <taxon>Aspergillaceae</taxon>
        <taxon>Aspergillus</taxon>
        <taxon>Aspergillus subgen. Circumdati</taxon>
    </lineage>
</organism>
<sequence>MPSDRQGPSALHIISPCAGKPNEWGDNREVTESLDLAIARAWRKGCFKGKLPDALKTFNTWDDYMGFIQWRWDLLTHHLYDAHGITKTGERTTSDLLYRFSDTELQRASQLG</sequence>
<protein>
    <submittedName>
        <fullName evidence="1">Uncharacterized protein</fullName>
    </submittedName>
</protein>
<reference evidence="1 2" key="1">
    <citation type="submission" date="2019-04" db="EMBL/GenBank/DDBJ databases">
        <title>Friends and foes A comparative genomics study of 23 Aspergillus species from section Flavi.</title>
        <authorList>
            <consortium name="DOE Joint Genome Institute"/>
            <person name="Kjaerbolling I."/>
            <person name="Vesth T."/>
            <person name="Frisvad J.C."/>
            <person name="Nybo J.L."/>
            <person name="Theobald S."/>
            <person name="Kildgaard S."/>
            <person name="Isbrandt T."/>
            <person name="Kuo A."/>
            <person name="Sato A."/>
            <person name="Lyhne E.K."/>
            <person name="Kogle M.E."/>
            <person name="Wiebenga A."/>
            <person name="Kun R.S."/>
            <person name="Lubbers R.J."/>
            <person name="Makela M.R."/>
            <person name="Barry K."/>
            <person name="Chovatia M."/>
            <person name="Clum A."/>
            <person name="Daum C."/>
            <person name="Haridas S."/>
            <person name="He G."/>
            <person name="LaButti K."/>
            <person name="Lipzen A."/>
            <person name="Mondo S."/>
            <person name="Riley R."/>
            <person name="Salamov A."/>
            <person name="Simmons B.A."/>
            <person name="Magnuson J.K."/>
            <person name="Henrissat B."/>
            <person name="Mortensen U.H."/>
            <person name="Larsen T.O."/>
            <person name="Devries R.P."/>
            <person name="Grigoriev I.V."/>
            <person name="Machida M."/>
            <person name="Baker S.E."/>
            <person name="Andersen M.R."/>
        </authorList>
    </citation>
    <scope>NUCLEOTIDE SEQUENCE [LARGE SCALE GENOMIC DNA]</scope>
    <source>
        <strain evidence="1 2">CBS 151.66</strain>
    </source>
</reference>
<dbReference type="Proteomes" id="UP000326565">
    <property type="component" value="Unassembled WGS sequence"/>
</dbReference>
<gene>
    <name evidence="1" type="ORF">BDV29DRAFT_115460</name>
</gene>
<name>A0A5N5X6G0_9EURO</name>
<evidence type="ECO:0000313" key="1">
    <source>
        <dbReference type="EMBL" id="KAB8074930.1"/>
    </source>
</evidence>